<gene>
    <name evidence="2" type="ORF">XNOV1_A028124</name>
</gene>
<accession>A0AAV1FTB6</accession>
<feature type="signal peptide" evidence="1">
    <location>
        <begin position="1"/>
        <end position="20"/>
    </location>
</feature>
<name>A0AAV1FTB6_XYRNO</name>
<keyword evidence="1" id="KW-0732">Signal</keyword>
<sequence>MWFSIFGSAILRCIWSPLDPVAMTSRVLLVLSRTEGPGKQKPDQRFRIMESPITRVGGWGYFPWMRWVVPVRGVHPNRRRLRLDPKTGAPVMPDLDRQEALGSCSSFPELRTCSPVGWSLMEE</sequence>
<protein>
    <recommendedName>
        <fullName evidence="4">Secreted protein</fullName>
    </recommendedName>
</protein>
<proteinExistence type="predicted"/>
<dbReference type="Proteomes" id="UP001178508">
    <property type="component" value="Chromosome 10"/>
</dbReference>
<evidence type="ECO:0008006" key="4">
    <source>
        <dbReference type="Google" id="ProtNLM"/>
    </source>
</evidence>
<evidence type="ECO:0000313" key="2">
    <source>
        <dbReference type="EMBL" id="CAJ1064807.1"/>
    </source>
</evidence>
<dbReference type="EMBL" id="OY660873">
    <property type="protein sequence ID" value="CAJ1064807.1"/>
    <property type="molecule type" value="Genomic_DNA"/>
</dbReference>
<dbReference type="AlphaFoldDB" id="A0AAV1FTB6"/>
<feature type="chain" id="PRO_5043314762" description="Secreted protein" evidence="1">
    <location>
        <begin position="21"/>
        <end position="123"/>
    </location>
</feature>
<keyword evidence="3" id="KW-1185">Reference proteome</keyword>
<organism evidence="2 3">
    <name type="scientific">Xyrichtys novacula</name>
    <name type="common">Pearly razorfish</name>
    <name type="synonym">Hemipteronotus novacula</name>
    <dbReference type="NCBI Taxonomy" id="13765"/>
    <lineage>
        <taxon>Eukaryota</taxon>
        <taxon>Metazoa</taxon>
        <taxon>Chordata</taxon>
        <taxon>Craniata</taxon>
        <taxon>Vertebrata</taxon>
        <taxon>Euteleostomi</taxon>
        <taxon>Actinopterygii</taxon>
        <taxon>Neopterygii</taxon>
        <taxon>Teleostei</taxon>
        <taxon>Neoteleostei</taxon>
        <taxon>Acanthomorphata</taxon>
        <taxon>Eupercaria</taxon>
        <taxon>Labriformes</taxon>
        <taxon>Labridae</taxon>
        <taxon>Xyrichtys</taxon>
    </lineage>
</organism>
<evidence type="ECO:0000313" key="3">
    <source>
        <dbReference type="Proteomes" id="UP001178508"/>
    </source>
</evidence>
<evidence type="ECO:0000256" key="1">
    <source>
        <dbReference type="SAM" id="SignalP"/>
    </source>
</evidence>
<reference evidence="2" key="1">
    <citation type="submission" date="2023-08" db="EMBL/GenBank/DDBJ databases">
        <authorList>
            <person name="Alioto T."/>
            <person name="Alioto T."/>
            <person name="Gomez Garrido J."/>
        </authorList>
    </citation>
    <scope>NUCLEOTIDE SEQUENCE</scope>
</reference>